<dbReference type="AlphaFoldDB" id="A0A926ICY9"/>
<organism evidence="2 3">
    <name type="scientific">Youxingia wuxianensis</name>
    <dbReference type="NCBI Taxonomy" id="2763678"/>
    <lineage>
        <taxon>Bacteria</taxon>
        <taxon>Bacillati</taxon>
        <taxon>Bacillota</taxon>
        <taxon>Clostridia</taxon>
        <taxon>Eubacteriales</taxon>
        <taxon>Oscillospiraceae</taxon>
        <taxon>Youxingia</taxon>
    </lineage>
</organism>
<evidence type="ECO:0000313" key="2">
    <source>
        <dbReference type="EMBL" id="MBC8585702.1"/>
    </source>
</evidence>
<name>A0A926ICY9_9FIRM</name>
<dbReference type="InterPro" id="IPR024207">
    <property type="entry name" value="CotJB_dom"/>
</dbReference>
<gene>
    <name evidence="2" type="ORF">H8705_08910</name>
</gene>
<dbReference type="RefSeq" id="WP_262395422.1">
    <property type="nucleotide sequence ID" value="NZ_JACRTD010000006.1"/>
</dbReference>
<dbReference type="EMBL" id="JACRTD010000006">
    <property type="protein sequence ID" value="MBC8585702.1"/>
    <property type="molecule type" value="Genomic_DNA"/>
</dbReference>
<keyword evidence="2" id="KW-0946">Virion</keyword>
<dbReference type="Proteomes" id="UP000623678">
    <property type="component" value="Unassembled WGS sequence"/>
</dbReference>
<proteinExistence type="predicted"/>
<feature type="domain" description="Protein CotJB" evidence="1">
    <location>
        <begin position="6"/>
        <end position="80"/>
    </location>
</feature>
<comment type="caution">
    <text evidence="2">The sequence shown here is derived from an EMBL/GenBank/DDBJ whole genome shotgun (WGS) entry which is preliminary data.</text>
</comment>
<accession>A0A926ICY9</accession>
<dbReference type="Pfam" id="PF12652">
    <property type="entry name" value="CotJB"/>
    <property type="match status" value="1"/>
</dbReference>
<keyword evidence="3" id="KW-1185">Reference proteome</keyword>
<evidence type="ECO:0000313" key="3">
    <source>
        <dbReference type="Proteomes" id="UP000623678"/>
    </source>
</evidence>
<protein>
    <submittedName>
        <fullName evidence="2">Spore coat protein CotJB</fullName>
    </submittedName>
</protein>
<sequence>MCERRRLLKVIQNYDFTLYDLSLYLDSHPRCKNALAYYSKVKQARDCAVAEFENKFGPLTHSSAANLECWQWVKGPWPWELEA</sequence>
<dbReference type="PIRSF" id="PIRSF010606">
    <property type="entry name" value="Spore_coat_CotJB"/>
    <property type="match status" value="1"/>
</dbReference>
<reference evidence="2" key="1">
    <citation type="submission" date="2020-08" db="EMBL/GenBank/DDBJ databases">
        <title>Genome public.</title>
        <authorList>
            <person name="Liu C."/>
            <person name="Sun Q."/>
        </authorList>
    </citation>
    <scope>NUCLEOTIDE SEQUENCE</scope>
    <source>
        <strain evidence="2">NSJ-64</strain>
    </source>
</reference>
<dbReference type="InterPro" id="IPR016571">
    <property type="entry name" value="Spore_coat_assembly_CotJB"/>
</dbReference>
<evidence type="ECO:0000259" key="1">
    <source>
        <dbReference type="Pfam" id="PF12652"/>
    </source>
</evidence>
<keyword evidence="2" id="KW-0167">Capsid protein</keyword>